<gene>
    <name evidence="2" type="ORF">Hgul01_00158</name>
</gene>
<organism evidence="2 3">
    <name type="scientific">Herpetosiphon gulosus</name>
    <dbReference type="NCBI Taxonomy" id="1973496"/>
    <lineage>
        <taxon>Bacteria</taxon>
        <taxon>Bacillati</taxon>
        <taxon>Chloroflexota</taxon>
        <taxon>Chloroflexia</taxon>
        <taxon>Herpetosiphonales</taxon>
        <taxon>Herpetosiphonaceae</taxon>
        <taxon>Herpetosiphon</taxon>
    </lineage>
</organism>
<dbReference type="Gene3D" id="3.40.630.30">
    <property type="match status" value="1"/>
</dbReference>
<accession>A0ABP9WV70</accession>
<feature type="domain" description="N-acetyltransferase" evidence="1">
    <location>
        <begin position="1"/>
        <end position="141"/>
    </location>
</feature>
<dbReference type="Proteomes" id="UP001428290">
    <property type="component" value="Unassembled WGS sequence"/>
</dbReference>
<protein>
    <recommendedName>
        <fullName evidence="1">N-acetyltransferase domain-containing protein</fullName>
    </recommendedName>
</protein>
<reference evidence="2 3" key="1">
    <citation type="submission" date="2024-02" db="EMBL/GenBank/DDBJ databases">
        <title>Herpetosiphon gulosus NBRC 112829.</title>
        <authorList>
            <person name="Ichikawa N."/>
            <person name="Katano-Makiyama Y."/>
            <person name="Hidaka K."/>
        </authorList>
    </citation>
    <scope>NUCLEOTIDE SEQUENCE [LARGE SCALE GENOMIC DNA]</scope>
    <source>
        <strain evidence="2 3">NBRC 112829</strain>
    </source>
</reference>
<dbReference type="PROSITE" id="PS51186">
    <property type="entry name" value="GNAT"/>
    <property type="match status" value="1"/>
</dbReference>
<dbReference type="EMBL" id="BAABRU010000001">
    <property type="protein sequence ID" value="GAA5526386.1"/>
    <property type="molecule type" value="Genomic_DNA"/>
</dbReference>
<dbReference type="CDD" id="cd04301">
    <property type="entry name" value="NAT_SF"/>
    <property type="match status" value="1"/>
</dbReference>
<comment type="caution">
    <text evidence="2">The sequence shown here is derived from an EMBL/GenBank/DDBJ whole genome shotgun (WGS) entry which is preliminary data.</text>
</comment>
<dbReference type="Pfam" id="PF00583">
    <property type="entry name" value="Acetyltransf_1"/>
    <property type="match status" value="1"/>
</dbReference>
<dbReference type="RefSeq" id="WP_345720036.1">
    <property type="nucleotide sequence ID" value="NZ_BAABRU010000001.1"/>
</dbReference>
<dbReference type="SUPFAM" id="SSF55729">
    <property type="entry name" value="Acyl-CoA N-acyltransferases (Nat)"/>
    <property type="match status" value="1"/>
</dbReference>
<evidence type="ECO:0000313" key="3">
    <source>
        <dbReference type="Proteomes" id="UP001428290"/>
    </source>
</evidence>
<proteinExistence type="predicted"/>
<evidence type="ECO:0000313" key="2">
    <source>
        <dbReference type="EMBL" id="GAA5526386.1"/>
    </source>
</evidence>
<dbReference type="InterPro" id="IPR000182">
    <property type="entry name" value="GNAT_dom"/>
</dbReference>
<keyword evidence="3" id="KW-1185">Reference proteome</keyword>
<sequence>MQIQQIESAAEIASTFAVMRELRPGLVEAEYVARIQRMIQRDGYQMAAVVVEGQVQAVVGYRFMEMLYAGMLLYVDDLITSASQRSSGHGKALLDWLKAEAKAQGCNELHLDSGVQREQAHKFYFREGLTISAYHFRIALD</sequence>
<dbReference type="InterPro" id="IPR016181">
    <property type="entry name" value="Acyl_CoA_acyltransferase"/>
</dbReference>
<evidence type="ECO:0000259" key="1">
    <source>
        <dbReference type="PROSITE" id="PS51186"/>
    </source>
</evidence>
<name>A0ABP9WV70_9CHLR</name>